<keyword evidence="3" id="KW-0238">DNA-binding</keyword>
<dbReference type="SUPFAM" id="SSF53850">
    <property type="entry name" value="Periplasmic binding protein-like II"/>
    <property type="match status" value="1"/>
</dbReference>
<dbReference type="AlphaFoldDB" id="W4Q2N2"/>
<evidence type="ECO:0000256" key="1">
    <source>
        <dbReference type="ARBA" id="ARBA00009437"/>
    </source>
</evidence>
<evidence type="ECO:0000313" key="7">
    <source>
        <dbReference type="Proteomes" id="UP000018890"/>
    </source>
</evidence>
<comment type="similarity">
    <text evidence="1">Belongs to the LysR transcriptional regulatory family.</text>
</comment>
<feature type="domain" description="HTH lysR-type" evidence="5">
    <location>
        <begin position="9"/>
        <end position="66"/>
    </location>
</feature>
<keyword evidence="4" id="KW-0804">Transcription</keyword>
<reference evidence="6" key="1">
    <citation type="journal article" date="2014" name="Genome Announc.">
        <title>Draft Genome Sequences of Three Alkaliphilic Bacillus Strains, Bacillus wakoensis JCM 9140T, Bacillus akibai JCM 9157T, and Bacillus hemicellulosilyticus JCM 9152T.</title>
        <authorList>
            <person name="Yuki M."/>
            <person name="Oshima K."/>
            <person name="Suda W."/>
            <person name="Oshida Y."/>
            <person name="Kitamura K."/>
            <person name="Iida T."/>
            <person name="Hattori M."/>
            <person name="Ohkuma M."/>
        </authorList>
    </citation>
    <scope>NUCLEOTIDE SEQUENCE [LARGE SCALE GENOMIC DNA]</scope>
    <source>
        <strain evidence="6">JCM 9140</strain>
    </source>
</reference>
<dbReference type="InterPro" id="IPR036388">
    <property type="entry name" value="WH-like_DNA-bd_sf"/>
</dbReference>
<comment type="caution">
    <text evidence="6">The sequence shown here is derived from an EMBL/GenBank/DDBJ whole genome shotgun (WGS) entry which is preliminary data.</text>
</comment>
<dbReference type="InterPro" id="IPR005119">
    <property type="entry name" value="LysR_subst-bd"/>
</dbReference>
<dbReference type="STRING" id="1236970.JCM9140_1631"/>
<evidence type="ECO:0000313" key="6">
    <source>
        <dbReference type="EMBL" id="GAE25624.1"/>
    </source>
</evidence>
<organism evidence="6 7">
    <name type="scientific">Halalkalibacter wakoensis JCM 9140</name>
    <dbReference type="NCBI Taxonomy" id="1236970"/>
    <lineage>
        <taxon>Bacteria</taxon>
        <taxon>Bacillati</taxon>
        <taxon>Bacillota</taxon>
        <taxon>Bacilli</taxon>
        <taxon>Bacillales</taxon>
        <taxon>Bacillaceae</taxon>
        <taxon>Halalkalibacter</taxon>
    </lineage>
</organism>
<evidence type="ECO:0000256" key="3">
    <source>
        <dbReference type="ARBA" id="ARBA00023125"/>
    </source>
</evidence>
<evidence type="ECO:0000259" key="5">
    <source>
        <dbReference type="PROSITE" id="PS50931"/>
    </source>
</evidence>
<dbReference type="InterPro" id="IPR036390">
    <property type="entry name" value="WH_DNA-bd_sf"/>
</dbReference>
<accession>W4Q2N2</accession>
<dbReference type="GO" id="GO:0003700">
    <property type="term" value="F:DNA-binding transcription factor activity"/>
    <property type="evidence" value="ECO:0007669"/>
    <property type="project" value="InterPro"/>
</dbReference>
<dbReference type="CDD" id="cd05466">
    <property type="entry name" value="PBP2_LTTR_substrate"/>
    <property type="match status" value="1"/>
</dbReference>
<dbReference type="PANTHER" id="PTHR30419:SF24">
    <property type="entry name" value="HTH-TYPE TRANSCRIPTIONAL REGULATOR CZCR"/>
    <property type="match status" value="1"/>
</dbReference>
<name>W4Q2N2_9BACI</name>
<dbReference type="FunFam" id="1.10.10.10:FF:000001">
    <property type="entry name" value="LysR family transcriptional regulator"/>
    <property type="match status" value="1"/>
</dbReference>
<dbReference type="EMBL" id="BAUT01000012">
    <property type="protein sequence ID" value="GAE25624.1"/>
    <property type="molecule type" value="Genomic_DNA"/>
</dbReference>
<protein>
    <submittedName>
        <fullName evidence="6">LysR family transcriptional regulator STM2281</fullName>
    </submittedName>
</protein>
<dbReference type="PANTHER" id="PTHR30419">
    <property type="entry name" value="HTH-TYPE TRANSCRIPTIONAL REGULATOR YBHD"/>
    <property type="match status" value="1"/>
</dbReference>
<dbReference type="GO" id="GO:0005829">
    <property type="term" value="C:cytosol"/>
    <property type="evidence" value="ECO:0007669"/>
    <property type="project" value="TreeGrafter"/>
</dbReference>
<dbReference type="PROSITE" id="PS50931">
    <property type="entry name" value="HTH_LYSR"/>
    <property type="match status" value="1"/>
</dbReference>
<evidence type="ECO:0000256" key="2">
    <source>
        <dbReference type="ARBA" id="ARBA00023015"/>
    </source>
</evidence>
<dbReference type="SUPFAM" id="SSF46785">
    <property type="entry name" value="Winged helix' DNA-binding domain"/>
    <property type="match status" value="1"/>
</dbReference>
<dbReference type="PRINTS" id="PR00039">
    <property type="entry name" value="HTHLYSR"/>
</dbReference>
<keyword evidence="2" id="KW-0805">Transcription regulation</keyword>
<keyword evidence="7" id="KW-1185">Reference proteome</keyword>
<proteinExistence type="inferred from homology"/>
<dbReference type="InterPro" id="IPR050950">
    <property type="entry name" value="HTH-type_LysR_regulators"/>
</dbReference>
<dbReference type="InterPro" id="IPR000847">
    <property type="entry name" value="LysR_HTH_N"/>
</dbReference>
<gene>
    <name evidence="6" type="ORF">JCM9140_1631</name>
</gene>
<dbReference type="GO" id="GO:0003677">
    <property type="term" value="F:DNA binding"/>
    <property type="evidence" value="ECO:0007669"/>
    <property type="project" value="UniProtKB-KW"/>
</dbReference>
<sequence>MLKQGEKKVTITRFEIFTKVVELGGLTRAGDALNLTQSAVSHAISNLEKEFGFPLLIRNRGGITLTNEGERTLRYMREILQMNEQLQQEIASIHGLEVGTVRIGTFTSVSTNWLPDIIKQFQQSFPSIRLKLFEGNYHEIESWLANGKIDCGFVTLPSNDAFHIVPLKTDRMLCIVPENHPYAHQERIMFKQIEQEPFIMQKVGGNNDVRRIFDEYQVQPSITYELADDHAIVSMVQNQLGISVLPELVLPSKPEGLRLLGLEKESFRLIGIATSVQMAPATKRFIDCVKTWVDQT</sequence>
<dbReference type="Proteomes" id="UP000018890">
    <property type="component" value="Unassembled WGS sequence"/>
</dbReference>
<evidence type="ECO:0000256" key="4">
    <source>
        <dbReference type="ARBA" id="ARBA00023163"/>
    </source>
</evidence>
<dbReference type="Pfam" id="PF03466">
    <property type="entry name" value="LysR_substrate"/>
    <property type="match status" value="1"/>
</dbReference>
<dbReference type="Pfam" id="PF00126">
    <property type="entry name" value="HTH_1"/>
    <property type="match status" value="1"/>
</dbReference>
<dbReference type="Gene3D" id="3.40.190.290">
    <property type="match status" value="1"/>
</dbReference>
<dbReference type="Gene3D" id="1.10.10.10">
    <property type="entry name" value="Winged helix-like DNA-binding domain superfamily/Winged helix DNA-binding domain"/>
    <property type="match status" value="1"/>
</dbReference>